<feature type="compositionally biased region" description="Basic and acidic residues" evidence="11">
    <location>
        <begin position="117"/>
        <end position="126"/>
    </location>
</feature>
<dbReference type="PANTHER" id="PTHR23235:SF176">
    <property type="entry name" value="C2H2-TYPE DOMAIN-CONTAINING PROTEIN"/>
    <property type="match status" value="1"/>
</dbReference>
<dbReference type="OrthoDB" id="6077919at2759"/>
<evidence type="ECO:0000256" key="5">
    <source>
        <dbReference type="ARBA" id="ARBA00022771"/>
    </source>
</evidence>
<dbReference type="GO" id="GO:0008270">
    <property type="term" value="F:zinc ion binding"/>
    <property type="evidence" value="ECO:0007669"/>
    <property type="project" value="UniProtKB-KW"/>
</dbReference>
<organism evidence="13 14">
    <name type="scientific">Nephila pilipes</name>
    <name type="common">Giant wood spider</name>
    <name type="synonym">Nephila maculata</name>
    <dbReference type="NCBI Taxonomy" id="299642"/>
    <lineage>
        <taxon>Eukaryota</taxon>
        <taxon>Metazoa</taxon>
        <taxon>Ecdysozoa</taxon>
        <taxon>Arthropoda</taxon>
        <taxon>Chelicerata</taxon>
        <taxon>Arachnida</taxon>
        <taxon>Araneae</taxon>
        <taxon>Araneomorphae</taxon>
        <taxon>Entelegynae</taxon>
        <taxon>Araneoidea</taxon>
        <taxon>Nephilidae</taxon>
        <taxon>Nephila</taxon>
    </lineage>
</organism>
<name>A0A8X6N8U2_NEPPI</name>
<keyword evidence="8" id="KW-0804">Transcription</keyword>
<proteinExistence type="inferred from homology"/>
<dbReference type="InterPro" id="IPR013087">
    <property type="entry name" value="Znf_C2H2_type"/>
</dbReference>
<evidence type="ECO:0000256" key="3">
    <source>
        <dbReference type="ARBA" id="ARBA00022723"/>
    </source>
</evidence>
<reference evidence="13" key="1">
    <citation type="submission" date="2020-08" db="EMBL/GenBank/DDBJ databases">
        <title>Multicomponent nature underlies the extraordinary mechanical properties of spider dragline silk.</title>
        <authorList>
            <person name="Kono N."/>
            <person name="Nakamura H."/>
            <person name="Mori M."/>
            <person name="Yoshida Y."/>
            <person name="Ohtoshi R."/>
            <person name="Malay A.D."/>
            <person name="Moran D.A.P."/>
            <person name="Tomita M."/>
            <person name="Numata K."/>
            <person name="Arakawa K."/>
        </authorList>
    </citation>
    <scope>NUCLEOTIDE SEQUENCE</scope>
</reference>
<keyword evidence="7" id="KW-0805">Transcription regulation</keyword>
<dbReference type="FunFam" id="3.30.160.60:FF:000690">
    <property type="entry name" value="Zinc finger protein 354C"/>
    <property type="match status" value="1"/>
</dbReference>
<keyword evidence="6" id="KW-0862">Zinc</keyword>
<dbReference type="PROSITE" id="PS00028">
    <property type="entry name" value="ZINC_FINGER_C2H2_1"/>
    <property type="match status" value="3"/>
</dbReference>
<sequence>MDYSESSQMEALDLSVKKRVSGPLMMFSPSSDEEINGEMANENIGAAKEDRVLMPNYKEEFSQEGMKPVHSTLHSPVPSTSRGITRTRTSHRYSQDNGREVTKLETYNMDGNEKLQKEKHSFKTSDSDDASIGENVHRRKKVTGDKKCNFQCKTCGKQFTYLGVLKRHEKIHTGERRYPCDYCGLACINSHHLKVHVRTHTGEKHYSCPDCPKRFRSTSNLNQHKLVHLQERPYYPCPDCERRFTRKHYMDVHRKNLCKKSNQSK</sequence>
<dbReference type="GO" id="GO:0000981">
    <property type="term" value="F:DNA-binding transcription factor activity, RNA polymerase II-specific"/>
    <property type="evidence" value="ECO:0007669"/>
    <property type="project" value="TreeGrafter"/>
</dbReference>
<protein>
    <recommendedName>
        <fullName evidence="12">C2H2-type domain-containing protein</fullName>
    </recommendedName>
</protein>
<evidence type="ECO:0000259" key="12">
    <source>
        <dbReference type="PROSITE" id="PS50157"/>
    </source>
</evidence>
<dbReference type="PROSITE" id="PS50157">
    <property type="entry name" value="ZINC_FINGER_C2H2_2"/>
    <property type="match status" value="4"/>
</dbReference>
<evidence type="ECO:0000256" key="10">
    <source>
        <dbReference type="PROSITE-ProRule" id="PRU00042"/>
    </source>
</evidence>
<dbReference type="GO" id="GO:0003682">
    <property type="term" value="F:chromatin binding"/>
    <property type="evidence" value="ECO:0007669"/>
    <property type="project" value="UniProtKB-ARBA"/>
</dbReference>
<dbReference type="GO" id="GO:0005634">
    <property type="term" value="C:nucleus"/>
    <property type="evidence" value="ECO:0007669"/>
    <property type="project" value="UniProtKB-SubCell"/>
</dbReference>
<evidence type="ECO:0000256" key="4">
    <source>
        <dbReference type="ARBA" id="ARBA00022737"/>
    </source>
</evidence>
<accession>A0A8X6N8U2</accession>
<evidence type="ECO:0000256" key="8">
    <source>
        <dbReference type="ARBA" id="ARBA00023163"/>
    </source>
</evidence>
<evidence type="ECO:0000256" key="1">
    <source>
        <dbReference type="ARBA" id="ARBA00004123"/>
    </source>
</evidence>
<keyword evidence="9" id="KW-0539">Nucleus</keyword>
<gene>
    <name evidence="13" type="ORF">NPIL_273581</name>
</gene>
<evidence type="ECO:0000313" key="14">
    <source>
        <dbReference type="Proteomes" id="UP000887013"/>
    </source>
</evidence>
<keyword evidence="5 10" id="KW-0863">Zinc-finger</keyword>
<feature type="region of interest" description="Disordered" evidence="11">
    <location>
        <begin position="117"/>
        <end position="138"/>
    </location>
</feature>
<dbReference type="GO" id="GO:0000978">
    <property type="term" value="F:RNA polymerase II cis-regulatory region sequence-specific DNA binding"/>
    <property type="evidence" value="ECO:0007669"/>
    <property type="project" value="TreeGrafter"/>
</dbReference>
<comment type="similarity">
    <text evidence="2">Belongs to the krueppel C2H2-type zinc-finger protein family.</text>
</comment>
<keyword evidence="14" id="KW-1185">Reference proteome</keyword>
<dbReference type="FunFam" id="3.30.160.60:FF:000193">
    <property type="entry name" value="Zinc finger protein 300"/>
    <property type="match status" value="1"/>
</dbReference>
<comment type="caution">
    <text evidence="13">The sequence shown here is derived from an EMBL/GenBank/DDBJ whole genome shotgun (WGS) entry which is preliminary data.</text>
</comment>
<feature type="domain" description="C2H2-type" evidence="12">
    <location>
        <begin position="206"/>
        <end position="233"/>
    </location>
</feature>
<evidence type="ECO:0000256" key="6">
    <source>
        <dbReference type="ARBA" id="ARBA00022833"/>
    </source>
</evidence>
<feature type="domain" description="C2H2-type" evidence="12">
    <location>
        <begin position="178"/>
        <end position="205"/>
    </location>
</feature>
<evidence type="ECO:0000256" key="2">
    <source>
        <dbReference type="ARBA" id="ARBA00006991"/>
    </source>
</evidence>
<dbReference type="Proteomes" id="UP000887013">
    <property type="component" value="Unassembled WGS sequence"/>
</dbReference>
<dbReference type="FunFam" id="3.30.160.60:FF:000072">
    <property type="entry name" value="zinc finger protein 143 isoform X1"/>
    <property type="match status" value="1"/>
</dbReference>
<feature type="region of interest" description="Disordered" evidence="11">
    <location>
        <begin position="62"/>
        <end position="98"/>
    </location>
</feature>
<dbReference type="PANTHER" id="PTHR23235">
    <property type="entry name" value="KRUEPPEL-LIKE TRANSCRIPTION FACTOR"/>
    <property type="match status" value="1"/>
</dbReference>
<dbReference type="SMART" id="SM00355">
    <property type="entry name" value="ZnF_C2H2"/>
    <property type="match status" value="4"/>
</dbReference>
<feature type="domain" description="C2H2-type" evidence="12">
    <location>
        <begin position="150"/>
        <end position="177"/>
    </location>
</feature>
<dbReference type="EMBL" id="BMAW01006706">
    <property type="protein sequence ID" value="GFS99989.1"/>
    <property type="molecule type" value="Genomic_DNA"/>
</dbReference>
<dbReference type="Pfam" id="PF00096">
    <property type="entry name" value="zf-C2H2"/>
    <property type="match status" value="4"/>
</dbReference>
<keyword evidence="3" id="KW-0479">Metal-binding</keyword>
<dbReference type="InterPro" id="IPR036236">
    <property type="entry name" value="Znf_C2H2_sf"/>
</dbReference>
<feature type="domain" description="C2H2-type" evidence="12">
    <location>
        <begin position="235"/>
        <end position="265"/>
    </location>
</feature>
<dbReference type="Gene3D" id="3.30.160.60">
    <property type="entry name" value="Classic Zinc Finger"/>
    <property type="match status" value="3"/>
</dbReference>
<dbReference type="AlphaFoldDB" id="A0A8X6N8U2"/>
<evidence type="ECO:0000256" key="7">
    <source>
        <dbReference type="ARBA" id="ARBA00023015"/>
    </source>
</evidence>
<keyword evidence="4" id="KW-0677">Repeat</keyword>
<evidence type="ECO:0000313" key="13">
    <source>
        <dbReference type="EMBL" id="GFS99989.1"/>
    </source>
</evidence>
<evidence type="ECO:0000256" key="11">
    <source>
        <dbReference type="SAM" id="MobiDB-lite"/>
    </source>
</evidence>
<comment type="subcellular location">
    <subcellularLocation>
        <location evidence="1">Nucleus</location>
    </subcellularLocation>
</comment>
<dbReference type="SUPFAM" id="SSF57667">
    <property type="entry name" value="beta-beta-alpha zinc fingers"/>
    <property type="match status" value="2"/>
</dbReference>
<evidence type="ECO:0000256" key="9">
    <source>
        <dbReference type="ARBA" id="ARBA00023242"/>
    </source>
</evidence>